<organism evidence="1 2">
    <name type="scientific">Agrobacterium salinitolerans</name>
    <dbReference type="NCBI Taxonomy" id="1183413"/>
    <lineage>
        <taxon>Bacteria</taxon>
        <taxon>Pseudomonadati</taxon>
        <taxon>Pseudomonadota</taxon>
        <taxon>Alphaproteobacteria</taxon>
        <taxon>Hyphomicrobiales</taxon>
        <taxon>Rhizobiaceae</taxon>
        <taxon>Rhizobium/Agrobacterium group</taxon>
        <taxon>Agrobacterium</taxon>
    </lineage>
</organism>
<dbReference type="Proteomes" id="UP000319481">
    <property type="component" value="Unassembled WGS sequence"/>
</dbReference>
<gene>
    <name evidence="1" type="ORF">EXN23_02750</name>
</gene>
<name>A0ABY3BYP8_9HYPH</name>
<reference evidence="1 2" key="1">
    <citation type="journal article" date="2019" name="Appl. Microbiol. Biotechnol.">
        <title>Differential efficiency of wild type rhizogenic strains for rol gene transformation of plants.</title>
        <authorList>
            <person name="Desmet S."/>
            <person name="De Keyser E."/>
            <person name="Van Vaerenbergh J."/>
            <person name="Baeyen S."/>
            <person name="Van Huylenbroeck J."/>
            <person name="Geelen D."/>
            <person name="Dhooghe E."/>
        </authorList>
    </citation>
    <scope>NUCLEOTIDE SEQUENCE [LARGE SCALE GENOMIC DNA]</scope>
    <source>
        <strain evidence="1 2">GBBC3283</strain>
    </source>
</reference>
<accession>A0ABY3BYP8</accession>
<evidence type="ECO:0000313" key="2">
    <source>
        <dbReference type="Proteomes" id="UP000319481"/>
    </source>
</evidence>
<sequence>MQTYGLLPVFRSLAIINICRTQSTRAHLRALAHRLRQNRENVGIQRSDVEKGQTVEICVFHIAILFNPPLRRQKTLNAASAGNPGPIVKHGVPIDEAGAFKRTSE</sequence>
<proteinExistence type="predicted"/>
<comment type="caution">
    <text evidence="1">The sequence shown here is derived from an EMBL/GenBank/DDBJ whole genome shotgun (WGS) entry which is preliminary data.</text>
</comment>
<protein>
    <submittedName>
        <fullName evidence="1">Uncharacterized protein</fullName>
    </submittedName>
</protein>
<dbReference type="EMBL" id="SGNZ01000001">
    <property type="protein sequence ID" value="TRA97164.1"/>
    <property type="molecule type" value="Genomic_DNA"/>
</dbReference>
<evidence type="ECO:0000313" key="1">
    <source>
        <dbReference type="EMBL" id="TRA97164.1"/>
    </source>
</evidence>
<keyword evidence="2" id="KW-1185">Reference proteome</keyword>